<evidence type="ECO:0000256" key="14">
    <source>
        <dbReference type="SAM" id="MobiDB-lite"/>
    </source>
</evidence>
<gene>
    <name evidence="13 15" type="primary">flhB</name>
    <name evidence="15" type="ORF">GCM10010862_46040</name>
</gene>
<keyword evidence="15" id="KW-0969">Cilium</keyword>
<name>A0ABQ5WBM1_9HYPH</name>
<keyword evidence="7 13" id="KW-1005">Bacterial flagellum biogenesis</keyword>
<dbReference type="Gene3D" id="6.10.250.2080">
    <property type="match status" value="1"/>
</dbReference>
<reference evidence="16" key="1">
    <citation type="journal article" date="2019" name="Int. J. Syst. Evol. Microbiol.">
        <title>The Global Catalogue of Microorganisms (GCM) 10K type strain sequencing project: providing services to taxonomists for standard genome sequencing and annotation.</title>
        <authorList>
            <consortium name="The Broad Institute Genomics Platform"/>
            <consortium name="The Broad Institute Genome Sequencing Center for Infectious Disease"/>
            <person name="Wu L."/>
            <person name="Ma J."/>
        </authorList>
    </citation>
    <scope>NUCLEOTIDE SEQUENCE [LARGE SCALE GENOMIC DNA]</scope>
    <source>
        <strain evidence="16">NBRC 112416</strain>
    </source>
</reference>
<dbReference type="RefSeq" id="WP_284342740.1">
    <property type="nucleotide sequence ID" value="NZ_BSNS01000024.1"/>
</dbReference>
<keyword evidence="15" id="KW-0282">Flagellum</keyword>
<sequence length="361" mass="39871">MSDEAPEQSSKTEDPSHKKLEDAHKKGDVAKSQEVTTWFMLLGSAVIFAMMAPGTSAALMLEMRDLIANADRFEVGGPALGTFFNGLAISVFSIALVPLLVLSVCAVAANLLQHRPLLSIDPIIPRLSKISPLQGAKRLFSGEAIVNFVKGLIKIVVVAAAVLYAIWPERDRLDTMMTADPMLILADFQALGIKIFLAALVVVTLIAGADLLYQRNKWWKKQMMTLQETRDEYKQMEGDPKVKGRIRQLRQERARQRMMAAVPDATVVITNPTHFAVALKYDQTMRAPVCVAKGVDAVALRIRARAEEHAVPVVENPPLARALFKSVDVDETIPAEHFKAVAQVIGYVMRLERHAGWKAER</sequence>
<keyword evidence="16" id="KW-1185">Reference proteome</keyword>
<dbReference type="Pfam" id="PF01312">
    <property type="entry name" value="Bac_export_2"/>
    <property type="match status" value="1"/>
</dbReference>
<feature type="transmembrane region" description="Helical" evidence="13">
    <location>
        <begin position="191"/>
        <end position="213"/>
    </location>
</feature>
<keyword evidence="15" id="KW-0966">Cell projection</keyword>
<comment type="function">
    <text evidence="12 13">Required for formation of the rod structure in the basal body of the flagellar apparatus. Together with FliI and FliH, may constitute the export apparatus of flagellin.</text>
</comment>
<keyword evidence="9 13" id="KW-1133">Transmembrane helix</keyword>
<comment type="caution">
    <text evidence="15">The sequence shown here is derived from an EMBL/GenBank/DDBJ whole genome shotgun (WGS) entry which is preliminary data.</text>
</comment>
<dbReference type="InterPro" id="IPR006136">
    <property type="entry name" value="FlhB"/>
</dbReference>
<dbReference type="Proteomes" id="UP001156691">
    <property type="component" value="Unassembled WGS sequence"/>
</dbReference>
<dbReference type="PRINTS" id="PR00950">
    <property type="entry name" value="TYPE3IMSPROT"/>
</dbReference>
<feature type="transmembrane region" description="Helical" evidence="13">
    <location>
        <begin position="35"/>
        <end position="59"/>
    </location>
</feature>
<evidence type="ECO:0000313" key="15">
    <source>
        <dbReference type="EMBL" id="GLQ57345.1"/>
    </source>
</evidence>
<evidence type="ECO:0000256" key="10">
    <source>
        <dbReference type="ARBA" id="ARBA00023136"/>
    </source>
</evidence>
<evidence type="ECO:0000256" key="2">
    <source>
        <dbReference type="ARBA" id="ARBA00010690"/>
    </source>
</evidence>
<feature type="transmembrane region" description="Helical" evidence="13">
    <location>
        <begin position="79"/>
        <end position="112"/>
    </location>
</feature>
<keyword evidence="10 13" id="KW-0472">Membrane</keyword>
<dbReference type="Gene3D" id="3.40.1690.10">
    <property type="entry name" value="secretion proteins EscU"/>
    <property type="match status" value="1"/>
</dbReference>
<evidence type="ECO:0000256" key="4">
    <source>
        <dbReference type="ARBA" id="ARBA00022448"/>
    </source>
</evidence>
<dbReference type="EMBL" id="BSNS01000024">
    <property type="protein sequence ID" value="GLQ57345.1"/>
    <property type="molecule type" value="Genomic_DNA"/>
</dbReference>
<proteinExistence type="inferred from homology"/>
<keyword evidence="6 13" id="KW-0812">Transmembrane</keyword>
<evidence type="ECO:0000256" key="12">
    <source>
        <dbReference type="ARBA" id="ARBA00025078"/>
    </source>
</evidence>
<evidence type="ECO:0000256" key="11">
    <source>
        <dbReference type="ARBA" id="ARBA00023225"/>
    </source>
</evidence>
<comment type="similarity">
    <text evidence="2 13">Belongs to the type III secretion exporter family.</text>
</comment>
<dbReference type="NCBIfam" id="TIGR00328">
    <property type="entry name" value="flhB"/>
    <property type="match status" value="1"/>
</dbReference>
<feature type="region of interest" description="Disordered" evidence="14">
    <location>
        <begin position="1"/>
        <end position="28"/>
    </location>
</feature>
<dbReference type="SUPFAM" id="SSF160544">
    <property type="entry name" value="EscU C-terminal domain-like"/>
    <property type="match status" value="1"/>
</dbReference>
<evidence type="ECO:0000256" key="9">
    <source>
        <dbReference type="ARBA" id="ARBA00022989"/>
    </source>
</evidence>
<organism evidence="15 16">
    <name type="scientific">Devosia nitrariae</name>
    <dbReference type="NCBI Taxonomy" id="2071872"/>
    <lineage>
        <taxon>Bacteria</taxon>
        <taxon>Pseudomonadati</taxon>
        <taxon>Pseudomonadota</taxon>
        <taxon>Alphaproteobacteria</taxon>
        <taxon>Hyphomicrobiales</taxon>
        <taxon>Devosiaceae</taxon>
        <taxon>Devosia</taxon>
    </lineage>
</organism>
<evidence type="ECO:0000256" key="3">
    <source>
        <dbReference type="ARBA" id="ARBA00021622"/>
    </source>
</evidence>
<feature type="compositionally biased region" description="Basic and acidic residues" evidence="14">
    <location>
        <begin position="10"/>
        <end position="28"/>
    </location>
</feature>
<protein>
    <recommendedName>
        <fullName evidence="3 13">Flagellar biosynthetic protein FlhB</fullName>
    </recommendedName>
</protein>
<dbReference type="PANTHER" id="PTHR30531:SF12">
    <property type="entry name" value="FLAGELLAR BIOSYNTHETIC PROTEIN FLHB"/>
    <property type="match status" value="1"/>
</dbReference>
<dbReference type="InterPro" id="IPR029025">
    <property type="entry name" value="T3SS_substrate_exporter_C"/>
</dbReference>
<dbReference type="PANTHER" id="PTHR30531">
    <property type="entry name" value="FLAGELLAR BIOSYNTHETIC PROTEIN FLHB"/>
    <property type="match status" value="1"/>
</dbReference>
<keyword evidence="4 13" id="KW-0813">Transport</keyword>
<evidence type="ECO:0000313" key="16">
    <source>
        <dbReference type="Proteomes" id="UP001156691"/>
    </source>
</evidence>
<evidence type="ECO:0000256" key="6">
    <source>
        <dbReference type="ARBA" id="ARBA00022692"/>
    </source>
</evidence>
<feature type="transmembrane region" description="Helical" evidence="13">
    <location>
        <begin position="144"/>
        <end position="167"/>
    </location>
</feature>
<evidence type="ECO:0000256" key="5">
    <source>
        <dbReference type="ARBA" id="ARBA00022475"/>
    </source>
</evidence>
<evidence type="ECO:0000256" key="13">
    <source>
        <dbReference type="RuleBase" id="RU364091"/>
    </source>
</evidence>
<dbReference type="InterPro" id="IPR006135">
    <property type="entry name" value="T3SS_substrate_exporter"/>
</dbReference>
<comment type="subcellular location">
    <subcellularLocation>
        <location evidence="1">Cell membrane</location>
        <topology evidence="1">Multi-pass membrane protein</topology>
    </subcellularLocation>
</comment>
<keyword evidence="5 13" id="KW-1003">Cell membrane</keyword>
<keyword evidence="8 13" id="KW-0653">Protein transport</keyword>
<evidence type="ECO:0000256" key="7">
    <source>
        <dbReference type="ARBA" id="ARBA00022795"/>
    </source>
</evidence>
<evidence type="ECO:0000256" key="8">
    <source>
        <dbReference type="ARBA" id="ARBA00022927"/>
    </source>
</evidence>
<evidence type="ECO:0000256" key="1">
    <source>
        <dbReference type="ARBA" id="ARBA00004651"/>
    </source>
</evidence>
<keyword evidence="11 13" id="KW-1006">Bacterial flagellum protein export</keyword>
<accession>A0ABQ5WBM1</accession>